<dbReference type="Gene3D" id="1.10.287.3810">
    <property type="match status" value="1"/>
</dbReference>
<comment type="caution">
    <text evidence="3">The sequence shown here is derived from an EMBL/GenBank/DDBJ whole genome shotgun (WGS) entry which is preliminary data.</text>
</comment>
<comment type="pathway">
    <text evidence="1">Amino-acid degradation; L-tryptophan degradation via kynurenine pathway; L-kynurenine from L-tryptophan: step 1/2.</text>
</comment>
<dbReference type="HAMAP" id="MF_01972">
    <property type="entry name" value="T23O"/>
    <property type="match status" value="1"/>
</dbReference>
<dbReference type="EMBL" id="CAWYQH010000163">
    <property type="protein sequence ID" value="CAK8697253.1"/>
    <property type="molecule type" value="Genomic_DNA"/>
</dbReference>
<evidence type="ECO:0000256" key="1">
    <source>
        <dbReference type="HAMAP-Rule" id="MF_03020"/>
    </source>
</evidence>
<organism evidence="3 4">
    <name type="scientific">Clavelina lepadiformis</name>
    <name type="common">Light-bulb sea squirt</name>
    <name type="synonym">Ascidia lepadiformis</name>
    <dbReference type="NCBI Taxonomy" id="159417"/>
    <lineage>
        <taxon>Eukaryota</taxon>
        <taxon>Metazoa</taxon>
        <taxon>Chordata</taxon>
        <taxon>Tunicata</taxon>
        <taxon>Ascidiacea</taxon>
        <taxon>Aplousobranchia</taxon>
        <taxon>Clavelinidae</taxon>
        <taxon>Clavelina</taxon>
    </lineage>
</organism>
<keyword evidence="1" id="KW-0349">Heme</keyword>
<dbReference type="Proteomes" id="UP001642483">
    <property type="component" value="Unassembled WGS sequence"/>
</dbReference>
<dbReference type="PANTHER" id="PTHR10138">
    <property type="entry name" value="TRYPTOPHAN 2,3-DIOXYGENASE"/>
    <property type="match status" value="1"/>
</dbReference>
<evidence type="ECO:0000256" key="2">
    <source>
        <dbReference type="SAM" id="MobiDB-lite"/>
    </source>
</evidence>
<keyword evidence="1" id="KW-0408">Iron</keyword>
<dbReference type="SUPFAM" id="SSF140959">
    <property type="entry name" value="Indolic compounds 2,3-dioxygenase-like"/>
    <property type="match status" value="1"/>
</dbReference>
<keyword evidence="1" id="KW-0560">Oxidoreductase</keyword>
<dbReference type="Gene3D" id="1.20.58.480">
    <property type="match status" value="1"/>
</dbReference>
<dbReference type="PANTHER" id="PTHR10138:SF0">
    <property type="entry name" value="TRYPTOPHAN 2,3-DIOXYGENASE"/>
    <property type="match status" value="1"/>
</dbReference>
<name>A0ABP0GZT8_CLALP</name>
<comment type="similarity">
    <text evidence="1">Belongs to the tryptophan 2,3-dioxygenase family.</text>
</comment>
<accession>A0ABP0GZT8</accession>
<comment type="function">
    <text evidence="1">Heme-dependent dioxygenase that catalyzes the oxidative cleavage of the L-tryptophan (L-Trp) pyrrole ring and converts L-tryptophan to N-formyl-L-kynurenine. Catalyzes the oxidative cleavage of the indole moiety.</text>
</comment>
<evidence type="ECO:0000313" key="3">
    <source>
        <dbReference type="EMBL" id="CAK8697253.1"/>
    </source>
</evidence>
<gene>
    <name evidence="3" type="ORF">CVLEPA_LOCUS30514</name>
</gene>
<keyword evidence="1" id="KW-0479">Metal-binding</keyword>
<dbReference type="InterPro" id="IPR004981">
    <property type="entry name" value="Trp_2_3_dOase"/>
</dbReference>
<feature type="region of interest" description="Disordered" evidence="2">
    <location>
        <begin position="1"/>
        <end position="38"/>
    </location>
</feature>
<feature type="compositionally biased region" description="Polar residues" evidence="2">
    <location>
        <begin position="11"/>
        <end position="38"/>
    </location>
</feature>
<keyword evidence="1" id="KW-0823">Tryptophan catabolism</keyword>
<comment type="caution">
    <text evidence="1">Lacks conserved residue(s) required for the propagation of feature annotation.</text>
</comment>
<comment type="subunit">
    <text evidence="1">Homotetramer. Dimer of dimers.</text>
</comment>
<proteinExistence type="inferred from homology"/>
<protein>
    <recommendedName>
        <fullName evidence="1">Tryptophan 2,3-dioxygenase</fullName>
        <shortName evidence="1">TDO</shortName>
        <ecNumber evidence="1">1.13.11.11</ecNumber>
    </recommendedName>
    <alternativeName>
        <fullName evidence="1">Tryptamin 2,3-dioxygenase</fullName>
    </alternativeName>
    <alternativeName>
        <fullName evidence="1">Tryptophan oxygenase</fullName>
        <shortName evidence="1">TO</shortName>
        <shortName evidence="1">TRPO</shortName>
    </alternativeName>
    <alternativeName>
        <fullName evidence="1">Tryptophan pyrrolase</fullName>
    </alternativeName>
    <alternativeName>
        <fullName evidence="1">Tryptophanase</fullName>
    </alternativeName>
</protein>
<evidence type="ECO:0000313" key="4">
    <source>
        <dbReference type="Proteomes" id="UP001642483"/>
    </source>
</evidence>
<keyword evidence="1" id="KW-0223">Dioxygenase</keyword>
<reference evidence="3 4" key="1">
    <citation type="submission" date="2024-02" db="EMBL/GenBank/DDBJ databases">
        <authorList>
            <person name="Daric V."/>
            <person name="Darras S."/>
        </authorList>
    </citation>
    <scope>NUCLEOTIDE SEQUENCE [LARGE SCALE GENOMIC DNA]</scope>
</reference>
<keyword evidence="4" id="KW-1185">Reference proteome</keyword>
<comment type="catalytic activity">
    <reaction evidence="1">
        <text>L-tryptophan + O2 = N-formyl-L-kynurenine</text>
        <dbReference type="Rhea" id="RHEA:24536"/>
        <dbReference type="ChEBI" id="CHEBI:15379"/>
        <dbReference type="ChEBI" id="CHEBI:57912"/>
        <dbReference type="ChEBI" id="CHEBI:58629"/>
        <dbReference type="EC" id="1.13.11.11"/>
    </reaction>
</comment>
<comment type="cofactor">
    <cofactor evidence="1">
        <name>heme</name>
        <dbReference type="ChEBI" id="CHEBI:30413"/>
    </cofactor>
    <text evidence="1">Binds 1 heme group per subunit.</text>
</comment>
<sequence length="457" mass="52546">MACPYFAGKNRPSSIQSQALESRQSIDASHSHHNNGINNETPLSYKTYLKIPQLLSAQSLLSSEGGKVTPVHDEHLFIITHQAFELWFKQIIFDIESVIKTFDCEYLEERNTLCIIQRLDRVSQIVKLLCDQFPIIETMTPQDFLEMRVYLGNSSGFESMQFRLLEIKLGVCDELRILYNKVHYTDVFFGEEKDKIFKARTEKSLLDVVNNWLERTPGLEANGFDFFGKYKSAVNGMIDQNKVHAEACEDLDKKQVLLEECQSQVDIFATLFDENLHNELRAKGNRRLTHKATLGALFIYLYREEPRIHLPFQILQRLMDIDSAMLKFRYNHACMVQRMIGSKIGTGGSSGYMYLRSTCGDRYRVFLDLMNLSTYLITRDRIPPLSAKYKHGMSIHDWMDNLSSSENDVDEESGIHSVSSHPSLAEKFKKATSLSGQLILDENVNHYRHAGKPETEV</sequence>
<dbReference type="InterPro" id="IPR037217">
    <property type="entry name" value="Trp/Indoleamine_2_3_dOase-like"/>
</dbReference>
<dbReference type="EC" id="1.13.11.11" evidence="1"/>
<dbReference type="Pfam" id="PF03301">
    <property type="entry name" value="Trp_dioxygenase"/>
    <property type="match status" value="1"/>
</dbReference>